<name>A0A1J5TXA4_9GAMM</name>
<dbReference type="RefSeq" id="WP_071563477.1">
    <property type="nucleotide sequence ID" value="NZ_MIQH01000322.1"/>
</dbReference>
<dbReference type="Proteomes" id="UP000182798">
    <property type="component" value="Unassembled WGS sequence"/>
</dbReference>
<accession>A0A1J5TXA4</accession>
<gene>
    <name evidence="7" type="ORF">BGC33_13505</name>
</gene>
<dbReference type="Gene3D" id="2.40.10.330">
    <property type="match status" value="1"/>
</dbReference>
<dbReference type="InterPro" id="IPR046357">
    <property type="entry name" value="PPIase_dom_sf"/>
</dbReference>
<dbReference type="SUPFAM" id="SSF54534">
    <property type="entry name" value="FKBP-like"/>
    <property type="match status" value="1"/>
</dbReference>
<evidence type="ECO:0000256" key="3">
    <source>
        <dbReference type="ARBA" id="ARBA00013194"/>
    </source>
</evidence>
<dbReference type="OrthoDB" id="9808891at2"/>
<comment type="caution">
    <text evidence="7">The sequence shown here is derived from an EMBL/GenBank/DDBJ whole genome shotgun (WGS) entry which is preliminary data.</text>
</comment>
<evidence type="ECO:0000256" key="6">
    <source>
        <dbReference type="ARBA" id="ARBA00029569"/>
    </source>
</evidence>
<dbReference type="EMBL" id="MIQH01000322">
    <property type="protein sequence ID" value="OIR25475.1"/>
    <property type="molecule type" value="Genomic_DNA"/>
</dbReference>
<evidence type="ECO:0000256" key="4">
    <source>
        <dbReference type="ARBA" id="ARBA00023110"/>
    </source>
</evidence>
<sequence>MGKYKLFYKLMHANGALVDESNDTPLVFEIGDGQLDPCLESCVKEAEVGKLQTFLLSADESFGQVYDEAIQVMNRSEFPKDMRLKTDAAVEFKTPTGDSFVGCIDKIDGDNITVNFNHPLAGCDISFQVEILEKYKNAR</sequence>
<dbReference type="PANTHER" id="PTHR47861:SF4">
    <property type="entry name" value="FKBP-TYPE 16 KDA PEPTIDYL-PROLYL CIS-TRANS ISOMERASE"/>
    <property type="match status" value="1"/>
</dbReference>
<dbReference type="PANTHER" id="PTHR47861">
    <property type="entry name" value="FKBP-TYPE PEPTIDYL-PROLYL CIS-TRANS ISOMERASE SLYD"/>
    <property type="match status" value="1"/>
</dbReference>
<dbReference type="Gene3D" id="3.10.50.40">
    <property type="match status" value="1"/>
</dbReference>
<evidence type="ECO:0000256" key="5">
    <source>
        <dbReference type="ARBA" id="ARBA00023235"/>
    </source>
</evidence>
<dbReference type="InterPro" id="IPR048261">
    <property type="entry name" value="SlpA/SlyD-like_ins_sf"/>
</dbReference>
<keyword evidence="4" id="KW-0697">Rotamase</keyword>
<dbReference type="GO" id="GO:0003755">
    <property type="term" value="F:peptidyl-prolyl cis-trans isomerase activity"/>
    <property type="evidence" value="ECO:0007669"/>
    <property type="project" value="UniProtKB-KW"/>
</dbReference>
<comment type="catalytic activity">
    <reaction evidence="1">
        <text>[protein]-peptidylproline (omega=180) = [protein]-peptidylproline (omega=0)</text>
        <dbReference type="Rhea" id="RHEA:16237"/>
        <dbReference type="Rhea" id="RHEA-COMP:10747"/>
        <dbReference type="Rhea" id="RHEA-COMP:10748"/>
        <dbReference type="ChEBI" id="CHEBI:83833"/>
        <dbReference type="ChEBI" id="CHEBI:83834"/>
        <dbReference type="EC" id="5.2.1.8"/>
    </reaction>
</comment>
<keyword evidence="5" id="KW-0413">Isomerase</keyword>
<organism evidence="7 8">
    <name type="scientific">Bathymodiolus thermophilus thioautotrophic gill symbiont</name>
    <dbReference type="NCBI Taxonomy" id="2360"/>
    <lineage>
        <taxon>Bacteria</taxon>
        <taxon>Pseudomonadati</taxon>
        <taxon>Pseudomonadota</taxon>
        <taxon>Gammaproteobacteria</taxon>
        <taxon>sulfur-oxidizing symbionts</taxon>
    </lineage>
</organism>
<comment type="similarity">
    <text evidence="2">Belongs to the FKBP-type PPIase family.</text>
</comment>
<dbReference type="EC" id="5.2.1.8" evidence="3"/>
<protein>
    <recommendedName>
        <fullName evidence="3">peptidylprolyl isomerase</fullName>
        <ecNumber evidence="3">5.2.1.8</ecNumber>
    </recommendedName>
    <alternativeName>
        <fullName evidence="6">Rotamase</fullName>
    </alternativeName>
</protein>
<evidence type="ECO:0000313" key="7">
    <source>
        <dbReference type="EMBL" id="OIR25475.1"/>
    </source>
</evidence>
<evidence type="ECO:0000256" key="2">
    <source>
        <dbReference type="ARBA" id="ARBA00006577"/>
    </source>
</evidence>
<evidence type="ECO:0000256" key="1">
    <source>
        <dbReference type="ARBA" id="ARBA00000971"/>
    </source>
</evidence>
<dbReference type="AlphaFoldDB" id="A0A1J5TXA4"/>
<proteinExistence type="inferred from homology"/>
<reference evidence="8" key="1">
    <citation type="submission" date="2016-09" db="EMBL/GenBank/DDBJ databases">
        <title>Genome Sequence of Bathymodiolus thermophilus sulfur-oxidizing gill endosymbiont.</title>
        <authorList>
            <person name="Ponnudurai R."/>
            <person name="Kleiner M."/>
            <person name="Sayavedra L."/>
            <person name="Thuermer A."/>
            <person name="Felbeck H."/>
            <person name="Schlueter R."/>
            <person name="Schweder T."/>
            <person name="Markert S."/>
        </authorList>
    </citation>
    <scope>NUCLEOTIDE SEQUENCE [LARGE SCALE GENOMIC DNA]</scope>
    <source>
        <strain evidence="8">BAT/CrabSpa'14</strain>
    </source>
</reference>
<evidence type="ECO:0000313" key="8">
    <source>
        <dbReference type="Proteomes" id="UP000182798"/>
    </source>
</evidence>